<reference evidence="9 10" key="1">
    <citation type="submission" date="2024-09" db="EMBL/GenBank/DDBJ databases">
        <authorList>
            <person name="Sun Q."/>
            <person name="Mori K."/>
        </authorList>
    </citation>
    <scope>NUCLEOTIDE SEQUENCE [LARGE SCALE GENOMIC DNA]</scope>
    <source>
        <strain evidence="9 10">CCM 4839</strain>
    </source>
</reference>
<evidence type="ECO:0000259" key="8">
    <source>
        <dbReference type="Pfam" id="PF04316"/>
    </source>
</evidence>
<proteinExistence type="inferred from homology"/>
<name>A0ABV6J3F3_9BACL</name>
<keyword evidence="9" id="KW-0969">Cilium</keyword>
<gene>
    <name evidence="9" type="primary">flgM</name>
    <name evidence="9" type="ORF">ACFFJ8_03360</name>
</gene>
<keyword evidence="4" id="KW-1005">Bacterial flagellum biogenesis</keyword>
<comment type="caution">
    <text evidence="9">The sequence shown here is derived from an EMBL/GenBank/DDBJ whole genome shotgun (WGS) entry which is preliminary data.</text>
</comment>
<keyword evidence="10" id="KW-1185">Reference proteome</keyword>
<dbReference type="Pfam" id="PF04316">
    <property type="entry name" value="FlgM"/>
    <property type="match status" value="1"/>
</dbReference>
<accession>A0ABV6J3F3</accession>
<organism evidence="9 10">
    <name type="scientific">Paenibacillus mendelii</name>
    <dbReference type="NCBI Taxonomy" id="206163"/>
    <lineage>
        <taxon>Bacteria</taxon>
        <taxon>Bacillati</taxon>
        <taxon>Bacillota</taxon>
        <taxon>Bacilli</taxon>
        <taxon>Bacillales</taxon>
        <taxon>Paenibacillaceae</taxon>
        <taxon>Paenibacillus</taxon>
    </lineage>
</organism>
<dbReference type="InterPro" id="IPR031316">
    <property type="entry name" value="FlgM_C"/>
</dbReference>
<evidence type="ECO:0000256" key="3">
    <source>
        <dbReference type="ARBA" id="ARBA00022491"/>
    </source>
</evidence>
<feature type="region of interest" description="Disordered" evidence="7">
    <location>
        <begin position="1"/>
        <end position="32"/>
    </location>
</feature>
<dbReference type="SUPFAM" id="SSF101498">
    <property type="entry name" value="Anti-sigma factor FlgM"/>
    <property type="match status" value="1"/>
</dbReference>
<feature type="domain" description="Anti-sigma-28 factor FlgM C-terminal" evidence="8">
    <location>
        <begin position="33"/>
        <end position="83"/>
    </location>
</feature>
<dbReference type="RefSeq" id="WP_204820040.1">
    <property type="nucleotide sequence ID" value="NZ_JANHOF010000024.1"/>
</dbReference>
<evidence type="ECO:0000256" key="4">
    <source>
        <dbReference type="ARBA" id="ARBA00022795"/>
    </source>
</evidence>
<evidence type="ECO:0000256" key="2">
    <source>
        <dbReference type="ARBA" id="ARBA00017823"/>
    </source>
</evidence>
<evidence type="ECO:0000256" key="6">
    <source>
        <dbReference type="ARBA" id="ARBA00023163"/>
    </source>
</evidence>
<keyword evidence="9" id="KW-0966">Cell projection</keyword>
<dbReference type="InterPro" id="IPR035890">
    <property type="entry name" value="Anti-sigma-28_factor_FlgM_sf"/>
</dbReference>
<evidence type="ECO:0000256" key="1">
    <source>
        <dbReference type="ARBA" id="ARBA00005322"/>
    </source>
</evidence>
<evidence type="ECO:0000256" key="5">
    <source>
        <dbReference type="ARBA" id="ARBA00023015"/>
    </source>
</evidence>
<protein>
    <recommendedName>
        <fullName evidence="2">Negative regulator of flagellin synthesis</fullName>
    </recommendedName>
</protein>
<keyword evidence="6" id="KW-0804">Transcription</keyword>
<keyword evidence="9" id="KW-0282">Flagellum</keyword>
<dbReference type="Proteomes" id="UP001589818">
    <property type="component" value="Unassembled WGS sequence"/>
</dbReference>
<feature type="compositionally biased region" description="Basic and acidic residues" evidence="7">
    <location>
        <begin position="19"/>
        <end position="28"/>
    </location>
</feature>
<sequence length="91" mass="10631">MKINEPQRIGAVNPYQKQNEQRVTEAGRKKQRDNLQISSEAMEMLQSQNIQSTDRQEQIDNLKRQVQTGTYHVEAGRIAEKLLPFLKKYTD</sequence>
<keyword evidence="3" id="KW-0678">Repressor</keyword>
<evidence type="ECO:0000313" key="9">
    <source>
        <dbReference type="EMBL" id="MFC0390409.1"/>
    </source>
</evidence>
<dbReference type="EMBL" id="JBHLVF010000008">
    <property type="protein sequence ID" value="MFC0390409.1"/>
    <property type="molecule type" value="Genomic_DNA"/>
</dbReference>
<evidence type="ECO:0000256" key="7">
    <source>
        <dbReference type="SAM" id="MobiDB-lite"/>
    </source>
</evidence>
<keyword evidence="5" id="KW-0805">Transcription regulation</keyword>
<dbReference type="InterPro" id="IPR007412">
    <property type="entry name" value="FlgM"/>
</dbReference>
<comment type="similarity">
    <text evidence="1">Belongs to the FlgM family.</text>
</comment>
<dbReference type="NCBIfam" id="TIGR03824">
    <property type="entry name" value="FlgM_jcvi"/>
    <property type="match status" value="1"/>
</dbReference>
<evidence type="ECO:0000313" key="10">
    <source>
        <dbReference type="Proteomes" id="UP001589818"/>
    </source>
</evidence>